<keyword evidence="1" id="KW-0479">Metal-binding</keyword>
<organism evidence="6 7">
    <name type="scientific">Phaedon cochleariae</name>
    <name type="common">Mustard beetle</name>
    <dbReference type="NCBI Taxonomy" id="80249"/>
    <lineage>
        <taxon>Eukaryota</taxon>
        <taxon>Metazoa</taxon>
        <taxon>Ecdysozoa</taxon>
        <taxon>Arthropoda</taxon>
        <taxon>Hexapoda</taxon>
        <taxon>Insecta</taxon>
        <taxon>Pterygota</taxon>
        <taxon>Neoptera</taxon>
        <taxon>Endopterygota</taxon>
        <taxon>Coleoptera</taxon>
        <taxon>Polyphaga</taxon>
        <taxon>Cucujiformia</taxon>
        <taxon>Chrysomeloidea</taxon>
        <taxon>Chrysomelidae</taxon>
        <taxon>Chrysomelinae</taxon>
        <taxon>Chrysomelini</taxon>
        <taxon>Phaedon</taxon>
    </lineage>
</organism>
<dbReference type="GO" id="GO:0008270">
    <property type="term" value="F:zinc ion binding"/>
    <property type="evidence" value="ECO:0007669"/>
    <property type="project" value="UniProtKB-KW"/>
</dbReference>
<keyword evidence="3" id="KW-0862">Zinc</keyword>
<evidence type="ECO:0000256" key="4">
    <source>
        <dbReference type="PROSITE-ProRule" id="PRU00455"/>
    </source>
</evidence>
<reference evidence="6" key="2">
    <citation type="submission" date="2022-10" db="EMBL/GenBank/DDBJ databases">
        <authorList>
            <consortium name="ENA_rothamsted_submissions"/>
            <consortium name="culmorum"/>
            <person name="King R."/>
        </authorList>
    </citation>
    <scope>NUCLEOTIDE SEQUENCE</scope>
</reference>
<dbReference type="InterPro" id="IPR004162">
    <property type="entry name" value="SINA-like_animal"/>
</dbReference>
<protein>
    <recommendedName>
        <fullName evidence="5">SIAH-type domain-containing protein</fullName>
    </recommendedName>
</protein>
<evidence type="ECO:0000256" key="3">
    <source>
        <dbReference type="ARBA" id="ARBA00022833"/>
    </source>
</evidence>
<dbReference type="InterPro" id="IPR013083">
    <property type="entry name" value="Znf_RING/FYVE/PHD"/>
</dbReference>
<evidence type="ECO:0000256" key="1">
    <source>
        <dbReference type="ARBA" id="ARBA00022723"/>
    </source>
</evidence>
<gene>
    <name evidence="6" type="ORF">PHAECO_LOCUS12766</name>
</gene>
<keyword evidence="2 4" id="KW-0863">Zinc-finger</keyword>
<sequence length="420" mass="48337">MVVYLCPADRKYTCSWEGQAEDILHHFELEHDDLLHFSDTFTILPSVPSENRLLLIDEEIYLAQVKCQQKSLDIRLRYLGPTRLAKKISYNLLLRVDNELVPVGAISVQDGSYIVNLDKIQEACIRCTLNVTRAQTTSEDEADSICIKMSLEETASEADKPEVELRQKPSEISLSRSRTINWLDTKRKLVSRCKSTLSLGAISETVQNCSNCGIHLVPPIYFCPCGQSFCDRCRTSTCQSCRSRVTEDRNYGLETKLSRSPLSPCKYQKFGCPLKLFTSDLRDHETHCVFCEYKCPIGECSFEGQFRNMVKHLKVIHGSTKLLECFFVSFQTHPEAFLAIEEKGIFYCRMVFRNATFLFEAIFCGPPERKFFCELRFKEGKMKQPMMLHRTENVYRVEISQMELKKMKLKAKHALLTITA</sequence>
<evidence type="ECO:0000313" key="6">
    <source>
        <dbReference type="EMBL" id="CAH1183787.1"/>
    </source>
</evidence>
<dbReference type="InterPro" id="IPR013010">
    <property type="entry name" value="Znf_SIAH"/>
</dbReference>
<dbReference type="GO" id="GO:0031624">
    <property type="term" value="F:ubiquitin conjugating enzyme binding"/>
    <property type="evidence" value="ECO:0007669"/>
    <property type="project" value="TreeGrafter"/>
</dbReference>
<dbReference type="PANTHER" id="PTHR45877:SF2">
    <property type="entry name" value="E3 UBIQUITIN-PROTEIN LIGASE SINA-RELATED"/>
    <property type="match status" value="1"/>
</dbReference>
<proteinExistence type="predicted"/>
<evidence type="ECO:0000259" key="5">
    <source>
        <dbReference type="PROSITE" id="PS51081"/>
    </source>
</evidence>
<feature type="domain" description="SIAH-type" evidence="5">
    <location>
        <begin position="260"/>
        <end position="318"/>
    </location>
</feature>
<dbReference type="Gene3D" id="3.30.40.10">
    <property type="entry name" value="Zinc/RING finger domain, C3HC4 (zinc finger)"/>
    <property type="match status" value="1"/>
</dbReference>
<dbReference type="GO" id="GO:0061630">
    <property type="term" value="F:ubiquitin protein ligase activity"/>
    <property type="evidence" value="ECO:0007669"/>
    <property type="project" value="TreeGrafter"/>
</dbReference>
<dbReference type="PANTHER" id="PTHR45877">
    <property type="entry name" value="E3 UBIQUITIN-PROTEIN LIGASE SIAH2"/>
    <property type="match status" value="1"/>
</dbReference>
<evidence type="ECO:0000313" key="7">
    <source>
        <dbReference type="Proteomes" id="UP001153737"/>
    </source>
</evidence>
<accession>A0A9P0DPX3</accession>
<dbReference type="EMBL" id="OU896715">
    <property type="protein sequence ID" value="CAH1183787.1"/>
    <property type="molecule type" value="Genomic_DNA"/>
</dbReference>
<dbReference type="GO" id="GO:0043161">
    <property type="term" value="P:proteasome-mediated ubiquitin-dependent protein catabolic process"/>
    <property type="evidence" value="ECO:0007669"/>
    <property type="project" value="TreeGrafter"/>
</dbReference>
<evidence type="ECO:0000256" key="2">
    <source>
        <dbReference type="ARBA" id="ARBA00022771"/>
    </source>
</evidence>
<dbReference type="SUPFAM" id="SSF49599">
    <property type="entry name" value="TRAF domain-like"/>
    <property type="match status" value="1"/>
</dbReference>
<keyword evidence="7" id="KW-1185">Reference proteome</keyword>
<dbReference type="OrthoDB" id="4788989at2759"/>
<dbReference type="GO" id="GO:0005737">
    <property type="term" value="C:cytoplasm"/>
    <property type="evidence" value="ECO:0007669"/>
    <property type="project" value="TreeGrafter"/>
</dbReference>
<dbReference type="Proteomes" id="UP001153737">
    <property type="component" value="Chromosome 9"/>
</dbReference>
<dbReference type="Pfam" id="PF21361">
    <property type="entry name" value="Sina_ZnF"/>
    <property type="match status" value="1"/>
</dbReference>
<name>A0A9P0DPX3_PHACE</name>
<dbReference type="PROSITE" id="PS51081">
    <property type="entry name" value="ZF_SIAH"/>
    <property type="match status" value="1"/>
</dbReference>
<dbReference type="AlphaFoldDB" id="A0A9P0DPX3"/>
<reference evidence="6" key="1">
    <citation type="submission" date="2022-01" db="EMBL/GenBank/DDBJ databases">
        <authorList>
            <person name="King R."/>
        </authorList>
    </citation>
    <scope>NUCLEOTIDE SEQUENCE</scope>
</reference>